<dbReference type="Proteomes" id="UP000800040">
    <property type="component" value="Unassembled WGS sequence"/>
</dbReference>
<dbReference type="AlphaFoldDB" id="A0A6A5K5B5"/>
<keyword evidence="1" id="KW-1133">Transmembrane helix</keyword>
<proteinExistence type="predicted"/>
<keyword evidence="1" id="KW-0472">Membrane</keyword>
<gene>
    <name evidence="3" type="ORF">BDW02DRAFT_600462</name>
</gene>
<organism evidence="3 4">
    <name type="scientific">Decorospora gaudefroyi</name>
    <dbReference type="NCBI Taxonomy" id="184978"/>
    <lineage>
        <taxon>Eukaryota</taxon>
        <taxon>Fungi</taxon>
        <taxon>Dikarya</taxon>
        <taxon>Ascomycota</taxon>
        <taxon>Pezizomycotina</taxon>
        <taxon>Dothideomycetes</taxon>
        <taxon>Pleosporomycetidae</taxon>
        <taxon>Pleosporales</taxon>
        <taxon>Pleosporineae</taxon>
        <taxon>Pleosporaceae</taxon>
        <taxon>Decorospora</taxon>
    </lineage>
</organism>
<feature type="signal peptide" evidence="2">
    <location>
        <begin position="1"/>
        <end position="18"/>
    </location>
</feature>
<accession>A0A6A5K5B5</accession>
<evidence type="ECO:0000256" key="2">
    <source>
        <dbReference type="SAM" id="SignalP"/>
    </source>
</evidence>
<name>A0A6A5K5B5_9PLEO</name>
<keyword evidence="1" id="KW-0812">Transmembrane</keyword>
<dbReference type="OrthoDB" id="3768069at2759"/>
<evidence type="ECO:0000313" key="3">
    <source>
        <dbReference type="EMBL" id="KAF1831821.1"/>
    </source>
</evidence>
<protein>
    <submittedName>
        <fullName evidence="3">Uncharacterized protein</fullName>
    </submittedName>
</protein>
<keyword evidence="4" id="KW-1185">Reference proteome</keyword>
<sequence>MFSTSTLLTLMSLTCTFAIPLERRLEDIQCRCLSTSTNTKSMFCTYLEPHVLDWQAAYKLAAQNDLEIQFASEAITGVLLKPRLLPTGILQRLSEAEATLPSNHQTEMPQTETNKIVCELGDTVRYGNGPATSHPKAGEEHYVSAVLGTLMLLLILYVVGQYVWNRFLARGGTIKLEGEEKTLMAKVTVTPTSHQLQQVICTAPADYS</sequence>
<feature type="chain" id="PRO_5025661714" evidence="2">
    <location>
        <begin position="19"/>
        <end position="208"/>
    </location>
</feature>
<evidence type="ECO:0000256" key="1">
    <source>
        <dbReference type="SAM" id="Phobius"/>
    </source>
</evidence>
<keyword evidence="2" id="KW-0732">Signal</keyword>
<evidence type="ECO:0000313" key="4">
    <source>
        <dbReference type="Proteomes" id="UP000800040"/>
    </source>
</evidence>
<dbReference type="EMBL" id="ML975353">
    <property type="protein sequence ID" value="KAF1831821.1"/>
    <property type="molecule type" value="Genomic_DNA"/>
</dbReference>
<reference evidence="3" key="1">
    <citation type="submission" date="2020-01" db="EMBL/GenBank/DDBJ databases">
        <authorList>
            <consortium name="DOE Joint Genome Institute"/>
            <person name="Haridas S."/>
            <person name="Albert R."/>
            <person name="Binder M."/>
            <person name="Bloem J."/>
            <person name="Labutti K."/>
            <person name="Salamov A."/>
            <person name="Andreopoulos B."/>
            <person name="Baker S.E."/>
            <person name="Barry K."/>
            <person name="Bills G."/>
            <person name="Bluhm B.H."/>
            <person name="Cannon C."/>
            <person name="Castanera R."/>
            <person name="Culley D.E."/>
            <person name="Daum C."/>
            <person name="Ezra D."/>
            <person name="Gonzalez J.B."/>
            <person name="Henrissat B."/>
            <person name="Kuo A."/>
            <person name="Liang C."/>
            <person name="Lipzen A."/>
            <person name="Lutzoni F."/>
            <person name="Magnuson J."/>
            <person name="Mondo S."/>
            <person name="Nolan M."/>
            <person name="Ohm R."/>
            <person name="Pangilinan J."/>
            <person name="Park H.-J."/>
            <person name="Ramirez L."/>
            <person name="Alfaro M."/>
            <person name="Sun H."/>
            <person name="Tritt A."/>
            <person name="Yoshinaga Y."/>
            <person name="Zwiers L.-H."/>
            <person name="Turgeon B.G."/>
            <person name="Goodwin S.B."/>
            <person name="Spatafora J.W."/>
            <person name="Crous P.W."/>
            <person name="Grigoriev I.V."/>
        </authorList>
    </citation>
    <scope>NUCLEOTIDE SEQUENCE</scope>
    <source>
        <strain evidence="3">P77</strain>
    </source>
</reference>
<feature type="transmembrane region" description="Helical" evidence="1">
    <location>
        <begin position="142"/>
        <end position="164"/>
    </location>
</feature>